<dbReference type="Pfam" id="PF00587">
    <property type="entry name" value="tRNA-synt_2b"/>
    <property type="match status" value="1"/>
</dbReference>
<dbReference type="FunFam" id="3.30.930.10:FF:000023">
    <property type="entry name" value="Proline--tRNA ligase"/>
    <property type="match status" value="1"/>
</dbReference>
<dbReference type="RefSeq" id="WP_108738338.1">
    <property type="nucleotide sequence ID" value="NZ_CP020919.1"/>
</dbReference>
<evidence type="ECO:0000256" key="6">
    <source>
        <dbReference type="ARBA" id="ARBA00022840"/>
    </source>
</evidence>
<keyword evidence="4 11" id="KW-0436">Ligase</keyword>
<dbReference type="GO" id="GO:0004827">
    <property type="term" value="F:proline-tRNA ligase activity"/>
    <property type="evidence" value="ECO:0007669"/>
    <property type="project" value="UniProtKB-UniRule"/>
</dbReference>
<evidence type="ECO:0000256" key="1">
    <source>
        <dbReference type="ARBA" id="ARBA00004496"/>
    </source>
</evidence>
<dbReference type="Gene3D" id="3.40.50.800">
    <property type="entry name" value="Anticodon-binding domain"/>
    <property type="match status" value="1"/>
</dbReference>
<dbReference type="KEGG" id="fki:FK004_17170"/>
<dbReference type="OrthoDB" id="9809052at2"/>
<dbReference type="FunFam" id="3.40.50.800:FF:000005">
    <property type="entry name" value="bifunctional glutamate/proline--tRNA ligase"/>
    <property type="match status" value="1"/>
</dbReference>
<evidence type="ECO:0000256" key="11">
    <source>
        <dbReference type="HAMAP-Rule" id="MF_01571"/>
    </source>
</evidence>
<evidence type="ECO:0000256" key="7">
    <source>
        <dbReference type="ARBA" id="ARBA00022917"/>
    </source>
</evidence>
<dbReference type="InterPro" id="IPR004499">
    <property type="entry name" value="Pro-tRNA-ligase_IIa_arc-type"/>
</dbReference>
<dbReference type="InterPro" id="IPR033721">
    <property type="entry name" value="ProRS_core_arch_euk"/>
</dbReference>
<dbReference type="InterPro" id="IPR004154">
    <property type="entry name" value="Anticodon-bd"/>
</dbReference>
<dbReference type="EC" id="6.1.1.15" evidence="11"/>
<evidence type="ECO:0000313" key="14">
    <source>
        <dbReference type="Proteomes" id="UP000244677"/>
    </source>
</evidence>
<evidence type="ECO:0000256" key="10">
    <source>
        <dbReference type="ARBA" id="ARBA00060806"/>
    </source>
</evidence>
<dbReference type="AlphaFoldDB" id="A0A2S1LT18"/>
<dbReference type="Pfam" id="PF03129">
    <property type="entry name" value="HGTP_anticodon"/>
    <property type="match status" value="1"/>
</dbReference>
<dbReference type="CDD" id="cd00862">
    <property type="entry name" value="ProRS_anticodon_zinc"/>
    <property type="match status" value="1"/>
</dbReference>
<evidence type="ECO:0000259" key="12">
    <source>
        <dbReference type="PROSITE" id="PS50862"/>
    </source>
</evidence>
<keyword evidence="8 11" id="KW-0030">Aminoacyl-tRNA synthetase</keyword>
<dbReference type="GO" id="GO:0006433">
    <property type="term" value="P:prolyl-tRNA aminoacylation"/>
    <property type="evidence" value="ECO:0007669"/>
    <property type="project" value="UniProtKB-UniRule"/>
</dbReference>
<dbReference type="GO" id="GO:0005524">
    <property type="term" value="F:ATP binding"/>
    <property type="evidence" value="ECO:0007669"/>
    <property type="project" value="UniProtKB-UniRule"/>
</dbReference>
<dbReference type="InterPro" id="IPR045864">
    <property type="entry name" value="aa-tRNA-synth_II/BPL/LPL"/>
</dbReference>
<dbReference type="GO" id="GO:0017101">
    <property type="term" value="C:aminoacyl-tRNA synthetase multienzyme complex"/>
    <property type="evidence" value="ECO:0007669"/>
    <property type="project" value="TreeGrafter"/>
</dbReference>
<keyword evidence="7 11" id="KW-0648">Protein biosynthesis</keyword>
<keyword evidence="14" id="KW-1185">Reference proteome</keyword>
<gene>
    <name evidence="11" type="primary">proS</name>
    <name evidence="13" type="ORF">FK004_17170</name>
</gene>
<dbReference type="InterPro" id="IPR016061">
    <property type="entry name" value="Pro-tRNA_ligase_II_C"/>
</dbReference>
<dbReference type="SUPFAM" id="SSF52954">
    <property type="entry name" value="Class II aaRS ABD-related"/>
    <property type="match status" value="1"/>
</dbReference>
<dbReference type="EMBL" id="CP020919">
    <property type="protein sequence ID" value="AWG26838.1"/>
    <property type="molecule type" value="Genomic_DNA"/>
</dbReference>
<comment type="function">
    <text evidence="11">Catalyzes the attachment of proline to tRNA(Pro) in a two-step reaction: proline is first activated by ATP to form Pro-AMP and then transferred to the acceptor end of tRNA(Pro).</text>
</comment>
<reference evidence="13 14" key="1">
    <citation type="submission" date="2017-04" db="EMBL/GenBank/DDBJ databases">
        <title>Complete genome sequence of Flavobacterium kingsejong AJ004.</title>
        <authorList>
            <person name="Lee P.C."/>
        </authorList>
    </citation>
    <scope>NUCLEOTIDE SEQUENCE [LARGE SCALE GENOMIC DNA]</scope>
    <source>
        <strain evidence="13 14">AJ004</strain>
    </source>
</reference>
<dbReference type="InterPro" id="IPR036621">
    <property type="entry name" value="Anticodon-bd_dom_sf"/>
</dbReference>
<dbReference type="SUPFAM" id="SSF64586">
    <property type="entry name" value="C-terminal domain of ProRS"/>
    <property type="match status" value="1"/>
</dbReference>
<comment type="similarity">
    <text evidence="10 11">Belongs to the class-II aminoacyl-tRNA synthetase family. ProS type 3 subfamily.</text>
</comment>
<keyword evidence="5 11" id="KW-0547">Nucleotide-binding</keyword>
<evidence type="ECO:0000256" key="5">
    <source>
        <dbReference type="ARBA" id="ARBA00022741"/>
    </source>
</evidence>
<keyword evidence="3 11" id="KW-0963">Cytoplasm</keyword>
<dbReference type="PROSITE" id="PS50862">
    <property type="entry name" value="AA_TRNA_LIGASE_II"/>
    <property type="match status" value="1"/>
</dbReference>
<dbReference type="SMART" id="SM00946">
    <property type="entry name" value="ProRS-C_1"/>
    <property type="match status" value="1"/>
</dbReference>
<comment type="subcellular location">
    <subcellularLocation>
        <location evidence="1 11">Cytoplasm</location>
    </subcellularLocation>
</comment>
<evidence type="ECO:0000256" key="3">
    <source>
        <dbReference type="ARBA" id="ARBA00022490"/>
    </source>
</evidence>
<dbReference type="CDD" id="cd00778">
    <property type="entry name" value="ProRS_core_arch_euk"/>
    <property type="match status" value="1"/>
</dbReference>
<protein>
    <recommendedName>
        <fullName evidence="11">Proline--tRNA ligase</fullName>
        <ecNumber evidence="11">6.1.1.15</ecNumber>
    </recommendedName>
    <alternativeName>
        <fullName evidence="11">Prolyl-tRNA synthetase</fullName>
        <shortName evidence="11">ProRS</shortName>
    </alternativeName>
</protein>
<dbReference type="HAMAP" id="MF_01571">
    <property type="entry name" value="Pro_tRNA_synth_type3"/>
    <property type="match status" value="1"/>
</dbReference>
<sequence length="492" mass="55836">MSKNLTKRSEDYSKWYNELVVKADLAENSGVRGCMVIKPYGYAIWEKMQAELDRMFKETGHQNAYFPLFVPKSMFEAEEKNAEGFAKECAIVTHYRLKTDPDNKGKLIVDPNAKLEEELIVRPTSEAIIWSTYKGWVQSYRDLPLLINQWANVVRWEMRTRLFLRTAEFLWQEGHTAHATQSEAITESVQMMNVYAEFAQNFMAMPVIKGFKTETERFAGAEETYCIEALMQDGKALQAGTSHFLGQNFAKAFDVKFANAEGKQEHVWGTSWGVSTRLMGALVMTHSDDNGLVLPPSLAPIQVVIVPIYKTEEQLETISAEVATLTAELKKRGIVVKYDNRTTHKPGFKFNEYELKGVPVRIAVGPKDLEEGTFEVARRDTLTKEVVLKGSIVNYVSDLLEQIQSDLFTKALNYRDAHITEVNSFEEFKEVLEHKTGFISAHWDGTAETEEQIKDLTKATIRCIPLDRKEEAGTCVFTGKPSVGRVLFAKAY</sequence>
<dbReference type="Gene3D" id="3.30.110.30">
    <property type="entry name" value="C-terminal domain of ProRS"/>
    <property type="match status" value="1"/>
</dbReference>
<comment type="subunit">
    <text evidence="2 11">Homodimer.</text>
</comment>
<comment type="catalytic activity">
    <reaction evidence="9 11">
        <text>tRNA(Pro) + L-proline + ATP = L-prolyl-tRNA(Pro) + AMP + diphosphate</text>
        <dbReference type="Rhea" id="RHEA:14305"/>
        <dbReference type="Rhea" id="RHEA-COMP:9700"/>
        <dbReference type="Rhea" id="RHEA-COMP:9702"/>
        <dbReference type="ChEBI" id="CHEBI:30616"/>
        <dbReference type="ChEBI" id="CHEBI:33019"/>
        <dbReference type="ChEBI" id="CHEBI:60039"/>
        <dbReference type="ChEBI" id="CHEBI:78442"/>
        <dbReference type="ChEBI" id="CHEBI:78532"/>
        <dbReference type="ChEBI" id="CHEBI:456215"/>
        <dbReference type="EC" id="6.1.1.15"/>
    </reaction>
</comment>
<feature type="domain" description="Aminoacyl-transfer RNA synthetases class-II family profile" evidence="12">
    <location>
        <begin position="27"/>
        <end position="295"/>
    </location>
</feature>
<dbReference type="PANTHER" id="PTHR43382:SF2">
    <property type="entry name" value="BIFUNCTIONAL GLUTAMATE_PROLINE--TRNA LIGASE"/>
    <property type="match status" value="1"/>
</dbReference>
<proteinExistence type="inferred from homology"/>
<evidence type="ECO:0000256" key="8">
    <source>
        <dbReference type="ARBA" id="ARBA00023146"/>
    </source>
</evidence>
<comment type="domain">
    <text evidence="11">Consists of three domains: the N-terminal catalytic domain, the anticodon-binding domain and the C-terminal extension.</text>
</comment>
<name>A0A2S1LT18_9FLAO</name>
<dbReference type="InterPro" id="IPR017449">
    <property type="entry name" value="Pro-tRNA_synth_II"/>
</dbReference>
<dbReference type="NCBIfam" id="TIGR00408">
    <property type="entry name" value="proS_fam_I"/>
    <property type="match status" value="1"/>
</dbReference>
<dbReference type="SUPFAM" id="SSF55681">
    <property type="entry name" value="Class II aaRS and biotin synthetases"/>
    <property type="match status" value="1"/>
</dbReference>
<dbReference type="InterPro" id="IPR002314">
    <property type="entry name" value="aa-tRNA-synt_IIb"/>
</dbReference>
<keyword evidence="6 11" id="KW-0067">ATP-binding</keyword>
<evidence type="ECO:0000256" key="9">
    <source>
        <dbReference type="ARBA" id="ARBA00047671"/>
    </source>
</evidence>
<evidence type="ECO:0000313" key="13">
    <source>
        <dbReference type="EMBL" id="AWG26838.1"/>
    </source>
</evidence>
<evidence type="ECO:0000256" key="2">
    <source>
        <dbReference type="ARBA" id="ARBA00011738"/>
    </source>
</evidence>
<dbReference type="Pfam" id="PF09180">
    <property type="entry name" value="ProRS-C_1"/>
    <property type="match status" value="1"/>
</dbReference>
<dbReference type="InterPro" id="IPR006195">
    <property type="entry name" value="aa-tRNA-synth_II"/>
</dbReference>
<dbReference type="Proteomes" id="UP000244677">
    <property type="component" value="Chromosome"/>
</dbReference>
<dbReference type="PANTHER" id="PTHR43382">
    <property type="entry name" value="PROLYL-TRNA SYNTHETASE"/>
    <property type="match status" value="1"/>
</dbReference>
<accession>A0A2S1LT18</accession>
<organism evidence="13 14">
    <name type="scientific">Flavobacterium kingsejongi</name>
    <dbReference type="NCBI Taxonomy" id="1678728"/>
    <lineage>
        <taxon>Bacteria</taxon>
        <taxon>Pseudomonadati</taxon>
        <taxon>Bacteroidota</taxon>
        <taxon>Flavobacteriia</taxon>
        <taxon>Flavobacteriales</taxon>
        <taxon>Flavobacteriaceae</taxon>
        <taxon>Flavobacterium</taxon>
    </lineage>
</organism>
<dbReference type="GO" id="GO:0005737">
    <property type="term" value="C:cytoplasm"/>
    <property type="evidence" value="ECO:0007669"/>
    <property type="project" value="UniProtKB-SubCell"/>
</dbReference>
<evidence type="ECO:0000256" key="4">
    <source>
        <dbReference type="ARBA" id="ARBA00022598"/>
    </source>
</evidence>
<dbReference type="Gene3D" id="3.30.930.10">
    <property type="entry name" value="Bira Bifunctional Protein, Domain 2"/>
    <property type="match status" value="1"/>
</dbReference>